<sequence>MKQAITRFSALCRRHGSPWSGFACCLALLWFGVSTLFATGREGVVMVINSDEEVPYYQQAQLEFQKNLAESRSLHVVNLAGNNVTSGELRNMVVNRRPQVVYAIGSKAYLLLKDLGIQQPIIFSSVINWERVPLERGVHGIANEIPPPVQFYYFRYFFPKVRRVGVLYNRAFNHELVKKAEAAARDVGIELVPLSVTRPRRAISLLEKNAANLDALWLISDPVVFSKKEQVGRLFAIAEAGKLPVFAYSEAFTDQKGVCLVISVDIPTVGRQAAGLIGRVTEDPGMSSRVQSPAGSFITINLKHIKNFGLELNDEALDSVNHIIE</sequence>
<reference evidence="1" key="1">
    <citation type="submission" date="2021-03" db="EMBL/GenBank/DDBJ databases">
        <authorList>
            <person name="Wang G."/>
        </authorList>
    </citation>
    <scope>NUCLEOTIDE SEQUENCE</scope>
    <source>
        <strain evidence="1">KCTC 12899</strain>
    </source>
</reference>
<comment type="caution">
    <text evidence="1">The sequence shown here is derived from an EMBL/GenBank/DDBJ whole genome shotgun (WGS) entry which is preliminary data.</text>
</comment>
<gene>
    <name evidence="1" type="ORF">J3U88_04850</name>
</gene>
<name>A0A8J7QDT0_9BACT</name>
<dbReference type="PANTHER" id="PTHR35271">
    <property type="entry name" value="ABC TRANSPORTER, SUBSTRATE-BINDING LIPOPROTEIN-RELATED"/>
    <property type="match status" value="1"/>
</dbReference>
<dbReference type="Pfam" id="PF04392">
    <property type="entry name" value="ABC_sub_bind"/>
    <property type="match status" value="1"/>
</dbReference>
<accession>A0A8J7QDT0</accession>
<protein>
    <recommendedName>
        <fullName evidence="3">ABC transporter substrate-binding protein</fullName>
    </recommendedName>
</protein>
<dbReference type="Proteomes" id="UP000664417">
    <property type="component" value="Unassembled WGS sequence"/>
</dbReference>
<evidence type="ECO:0008006" key="3">
    <source>
        <dbReference type="Google" id="ProtNLM"/>
    </source>
</evidence>
<dbReference type="InterPro" id="IPR007487">
    <property type="entry name" value="ABC_transpt-TYRBP-like"/>
</dbReference>
<organism evidence="1 2">
    <name type="scientific">Acanthopleuribacter pedis</name>
    <dbReference type="NCBI Taxonomy" id="442870"/>
    <lineage>
        <taxon>Bacteria</taxon>
        <taxon>Pseudomonadati</taxon>
        <taxon>Acidobacteriota</taxon>
        <taxon>Holophagae</taxon>
        <taxon>Acanthopleuribacterales</taxon>
        <taxon>Acanthopleuribacteraceae</taxon>
        <taxon>Acanthopleuribacter</taxon>
    </lineage>
</organism>
<evidence type="ECO:0000313" key="1">
    <source>
        <dbReference type="EMBL" id="MBO1317780.1"/>
    </source>
</evidence>
<keyword evidence="2" id="KW-1185">Reference proteome</keyword>
<evidence type="ECO:0000313" key="2">
    <source>
        <dbReference type="Proteomes" id="UP000664417"/>
    </source>
</evidence>
<dbReference type="PANTHER" id="PTHR35271:SF1">
    <property type="entry name" value="ABC TRANSPORTER, SUBSTRATE-BINDING LIPOPROTEIN"/>
    <property type="match status" value="1"/>
</dbReference>
<proteinExistence type="predicted"/>
<dbReference type="AlphaFoldDB" id="A0A8J7QDT0"/>
<dbReference type="EMBL" id="JAFREP010000003">
    <property type="protein sequence ID" value="MBO1317780.1"/>
    <property type="molecule type" value="Genomic_DNA"/>
</dbReference>
<dbReference type="Gene3D" id="3.40.50.2300">
    <property type="match status" value="2"/>
</dbReference>
<dbReference type="RefSeq" id="WP_207857223.1">
    <property type="nucleotide sequence ID" value="NZ_JAFREP010000003.1"/>
</dbReference>